<name>A0A0E9Q6I7_ANGAN</name>
<evidence type="ECO:0000313" key="1">
    <source>
        <dbReference type="EMBL" id="JAH12496.1"/>
    </source>
</evidence>
<protein>
    <submittedName>
        <fullName evidence="1">Uncharacterized protein</fullName>
    </submittedName>
</protein>
<dbReference type="EMBL" id="GBXM01096081">
    <property type="protein sequence ID" value="JAH12496.1"/>
    <property type="molecule type" value="Transcribed_RNA"/>
</dbReference>
<accession>A0A0E9Q6I7</accession>
<organism evidence="1">
    <name type="scientific">Anguilla anguilla</name>
    <name type="common">European freshwater eel</name>
    <name type="synonym">Muraena anguilla</name>
    <dbReference type="NCBI Taxonomy" id="7936"/>
    <lineage>
        <taxon>Eukaryota</taxon>
        <taxon>Metazoa</taxon>
        <taxon>Chordata</taxon>
        <taxon>Craniata</taxon>
        <taxon>Vertebrata</taxon>
        <taxon>Euteleostomi</taxon>
        <taxon>Actinopterygii</taxon>
        <taxon>Neopterygii</taxon>
        <taxon>Teleostei</taxon>
        <taxon>Anguilliformes</taxon>
        <taxon>Anguillidae</taxon>
        <taxon>Anguilla</taxon>
    </lineage>
</organism>
<reference evidence="1" key="1">
    <citation type="submission" date="2014-11" db="EMBL/GenBank/DDBJ databases">
        <authorList>
            <person name="Amaro Gonzalez C."/>
        </authorList>
    </citation>
    <scope>NUCLEOTIDE SEQUENCE</scope>
</reference>
<sequence length="22" mass="2517">MLINLANIGQVGFLHCFRRQVS</sequence>
<reference evidence="1" key="2">
    <citation type="journal article" date="2015" name="Fish Shellfish Immunol.">
        <title>Early steps in the European eel (Anguilla anguilla)-Vibrio vulnificus interaction in the gills: Role of the RtxA13 toxin.</title>
        <authorList>
            <person name="Callol A."/>
            <person name="Pajuelo D."/>
            <person name="Ebbesson L."/>
            <person name="Teles M."/>
            <person name="MacKenzie S."/>
            <person name="Amaro C."/>
        </authorList>
    </citation>
    <scope>NUCLEOTIDE SEQUENCE</scope>
</reference>
<dbReference type="AlphaFoldDB" id="A0A0E9Q6I7"/>
<proteinExistence type="predicted"/>